<name>A0ABX5SXA0_9MICO</name>
<reference evidence="3 4" key="1">
    <citation type="submission" date="2019-03" db="EMBL/GenBank/DDBJ databases">
        <authorList>
            <person name="Dong K."/>
        </authorList>
    </citation>
    <scope>NUCLEOTIDE SEQUENCE [LARGE SCALE GENOMIC DNA]</scope>
    <source>
        <strain evidence="4">dk512</strain>
    </source>
</reference>
<evidence type="ECO:0000313" key="3">
    <source>
        <dbReference type="EMBL" id="QBR90779.1"/>
    </source>
</evidence>
<evidence type="ECO:0000259" key="2">
    <source>
        <dbReference type="Pfam" id="PF07859"/>
    </source>
</evidence>
<accession>A0ABX5SXA0</accession>
<dbReference type="InterPro" id="IPR029058">
    <property type="entry name" value="AB_hydrolase_fold"/>
</dbReference>
<dbReference type="PANTHER" id="PTHR48081:SF8">
    <property type="entry name" value="ALPHA_BETA HYDROLASE FOLD-3 DOMAIN-CONTAINING PROTEIN-RELATED"/>
    <property type="match status" value="1"/>
</dbReference>
<dbReference type="InterPro" id="IPR013094">
    <property type="entry name" value="AB_hydrolase_3"/>
</dbReference>
<keyword evidence="1 3" id="KW-0378">Hydrolase</keyword>
<sequence length="254" mass="27628">MKRAQVSAPRWLVRTAVRLMPVPKSDAVRVTKARTGRVRLRVYIPGGERSGVGLLWVHGGGLLFGDAKQDESLCLSTAERLGIVIVSANYRFAPEHPFPAAHEDVLAAWDWFLEHAEELGVDPDRIVVGGESAGAGLAAALAHRIHDDEANREGWAGYLGTAPGEETVPPHAVPARRTDLGGLPPTFITWGDIELFADEDRAYAEALRLAGVPVTTDVVKGAPHGFENWAKDTPTARALLGRAQEWLRSTTRRR</sequence>
<proteinExistence type="predicted"/>
<keyword evidence="4" id="KW-1185">Reference proteome</keyword>
<organism evidence="3 4">
    <name type="scientific">Microbacterium wangchenii</name>
    <dbReference type="NCBI Taxonomy" id="2541726"/>
    <lineage>
        <taxon>Bacteria</taxon>
        <taxon>Bacillati</taxon>
        <taxon>Actinomycetota</taxon>
        <taxon>Actinomycetes</taxon>
        <taxon>Micrococcales</taxon>
        <taxon>Microbacteriaceae</taxon>
        <taxon>Microbacterium</taxon>
    </lineage>
</organism>
<dbReference type="Gene3D" id="3.40.50.1820">
    <property type="entry name" value="alpha/beta hydrolase"/>
    <property type="match status" value="2"/>
</dbReference>
<dbReference type="EMBL" id="CP038266">
    <property type="protein sequence ID" value="QBR90779.1"/>
    <property type="molecule type" value="Genomic_DNA"/>
</dbReference>
<dbReference type="Pfam" id="PF07859">
    <property type="entry name" value="Abhydrolase_3"/>
    <property type="match status" value="2"/>
</dbReference>
<dbReference type="SUPFAM" id="SSF53474">
    <property type="entry name" value="alpha/beta-Hydrolases"/>
    <property type="match status" value="1"/>
</dbReference>
<protein>
    <submittedName>
        <fullName evidence="3">Alpha/beta hydrolase</fullName>
    </submittedName>
</protein>
<dbReference type="Proteomes" id="UP000295748">
    <property type="component" value="Chromosome"/>
</dbReference>
<evidence type="ECO:0000256" key="1">
    <source>
        <dbReference type="ARBA" id="ARBA00022801"/>
    </source>
</evidence>
<dbReference type="InterPro" id="IPR050300">
    <property type="entry name" value="GDXG_lipolytic_enzyme"/>
</dbReference>
<feature type="domain" description="Alpha/beta hydrolase fold-3" evidence="2">
    <location>
        <begin position="152"/>
        <end position="227"/>
    </location>
</feature>
<dbReference type="PANTHER" id="PTHR48081">
    <property type="entry name" value="AB HYDROLASE SUPERFAMILY PROTEIN C4A8.06C"/>
    <property type="match status" value="1"/>
</dbReference>
<dbReference type="GO" id="GO:0016787">
    <property type="term" value="F:hydrolase activity"/>
    <property type="evidence" value="ECO:0007669"/>
    <property type="project" value="UniProtKB-KW"/>
</dbReference>
<feature type="domain" description="Alpha/beta hydrolase fold-3" evidence="2">
    <location>
        <begin position="54"/>
        <end position="151"/>
    </location>
</feature>
<gene>
    <name evidence="3" type="ORF">E4K62_15825</name>
</gene>
<evidence type="ECO:0000313" key="4">
    <source>
        <dbReference type="Proteomes" id="UP000295748"/>
    </source>
</evidence>